<proteinExistence type="predicted"/>
<feature type="transmembrane region" description="Helical" evidence="1">
    <location>
        <begin position="80"/>
        <end position="101"/>
    </location>
</feature>
<dbReference type="Proteomes" id="UP000198649">
    <property type="component" value="Unassembled WGS sequence"/>
</dbReference>
<keyword evidence="1" id="KW-0812">Transmembrane</keyword>
<dbReference type="EMBL" id="FOQG01000031">
    <property type="protein sequence ID" value="SFJ43759.1"/>
    <property type="molecule type" value="Genomic_DNA"/>
</dbReference>
<name>A0A1I3RDJ5_9ACTN</name>
<keyword evidence="1" id="KW-0472">Membrane</keyword>
<keyword evidence="3" id="KW-1185">Reference proteome</keyword>
<evidence type="ECO:0000313" key="3">
    <source>
        <dbReference type="Proteomes" id="UP000198649"/>
    </source>
</evidence>
<dbReference type="AlphaFoldDB" id="A0A1I3RDJ5"/>
<dbReference type="OrthoDB" id="9960764at2"/>
<sequence>MNNAGLPGTGIGGLFYLLLALSMPVVELMRSTSGRSDPGRRRQALHQFVMACSILGAVVGTVVAYLHVADVPSPLGVSGLALVTAPVVLAVLLLTVLVVGLRVWAWIVRDTEHVA</sequence>
<feature type="transmembrane region" description="Helical" evidence="1">
    <location>
        <begin position="6"/>
        <end position="26"/>
    </location>
</feature>
<evidence type="ECO:0000313" key="2">
    <source>
        <dbReference type="EMBL" id="SFJ43759.1"/>
    </source>
</evidence>
<organism evidence="2 3">
    <name type="scientific">Nocardioides psychrotolerans</name>
    <dbReference type="NCBI Taxonomy" id="1005945"/>
    <lineage>
        <taxon>Bacteria</taxon>
        <taxon>Bacillati</taxon>
        <taxon>Actinomycetota</taxon>
        <taxon>Actinomycetes</taxon>
        <taxon>Propionibacteriales</taxon>
        <taxon>Nocardioidaceae</taxon>
        <taxon>Nocardioides</taxon>
    </lineage>
</organism>
<accession>A0A1I3RDJ5</accession>
<dbReference type="RefSeq" id="WP_091117555.1">
    <property type="nucleotide sequence ID" value="NZ_BKAF01000045.1"/>
</dbReference>
<keyword evidence="1" id="KW-1133">Transmembrane helix</keyword>
<evidence type="ECO:0000256" key="1">
    <source>
        <dbReference type="SAM" id="Phobius"/>
    </source>
</evidence>
<gene>
    <name evidence="2" type="ORF">SAMN05216561_1313</name>
</gene>
<reference evidence="2 3" key="1">
    <citation type="submission" date="2016-10" db="EMBL/GenBank/DDBJ databases">
        <authorList>
            <person name="de Groot N.N."/>
        </authorList>
    </citation>
    <scope>NUCLEOTIDE SEQUENCE [LARGE SCALE GENOMIC DNA]</scope>
    <source>
        <strain evidence="2 3">CGMCC 1.11156</strain>
    </source>
</reference>
<feature type="transmembrane region" description="Helical" evidence="1">
    <location>
        <begin position="47"/>
        <end position="68"/>
    </location>
</feature>
<protein>
    <submittedName>
        <fullName evidence="2">Uncharacterized protein</fullName>
    </submittedName>
</protein>